<protein>
    <submittedName>
        <fullName evidence="6">Uncharacterized protein</fullName>
    </submittedName>
</protein>
<accession>A0A9W4HT04</accession>
<evidence type="ECO:0000256" key="1">
    <source>
        <dbReference type="ARBA" id="ARBA00022741"/>
    </source>
</evidence>
<comment type="caution">
    <text evidence="6">The sequence shown here is derived from an EMBL/GenBank/DDBJ whole genome shotgun (WGS) entry which is preliminary data.</text>
</comment>
<keyword evidence="2 3" id="KW-0342">GTP-binding</keyword>
<dbReference type="AlphaFoldDB" id="A0A9W4HT04"/>
<feature type="binding site" evidence="4">
    <location>
        <position position="27"/>
    </location>
    <ligand>
        <name>Mg(2+)</name>
        <dbReference type="ChEBI" id="CHEBI:18420"/>
    </ligand>
</feature>
<dbReference type="GO" id="GO:0005525">
    <property type="term" value="F:GTP binding"/>
    <property type="evidence" value="ECO:0007669"/>
    <property type="project" value="UniProtKB-KW"/>
</dbReference>
<evidence type="ECO:0000256" key="5">
    <source>
        <dbReference type="SAM" id="MobiDB-lite"/>
    </source>
</evidence>
<dbReference type="GO" id="GO:0046872">
    <property type="term" value="F:metal ion binding"/>
    <property type="evidence" value="ECO:0007669"/>
    <property type="project" value="UniProtKB-KW"/>
</dbReference>
<dbReference type="InterPro" id="IPR006689">
    <property type="entry name" value="Small_GTPase_ARF/SAR"/>
</dbReference>
<dbReference type="Gene3D" id="3.40.50.300">
    <property type="entry name" value="P-loop containing nucleotide triphosphate hydrolases"/>
    <property type="match status" value="1"/>
</dbReference>
<keyword evidence="4" id="KW-0460">Magnesium</keyword>
<dbReference type="Pfam" id="PF00025">
    <property type="entry name" value="Arf"/>
    <property type="match status" value="1"/>
</dbReference>
<proteinExistence type="predicted"/>
<sequence length="681" mass="77503">MNSVIKWLYGLSELPILLIGEGGSGKTSFLCHLLHGRAEFTIPTMGHYHTPLDYKKRTLSIWDTGMGCFRYPKWLDYFHTPDTSVLFFHDCTWDEEMTDQSLQTLSSIGTEMLAVGYRSCWVILNKQDSVSAPEADRLRKLYNKKLMDIFNDAANCRVIEYRVSTRTGEGVKQIIDDLYAFVTGAKKDSDQQSPNPQPSKQNQNHAPDYKTQIENEGAKDSLSMQEFWHLFLNADLLQWGHRDHLKSGYILILESLKEGGNAFDATQTFLNHLRRLRNAKPDSFRNTEHRTMTTFWLAHLHNAIIKYKVYGNKNEFPSWNDFQQVLLKTPILMNTSLWMDYYTKEHIFSSSARESWSLPDIKPLPGMASSNSLSNLIQENNPDRLLQYAFTVVQYSLVSGTRRGQIYFWIQIVHAAIKVFPTVPGASTEEKSILEIPASRLNSASFNALFDLKSSIWKEYYPERIWNSIAARMAFIPLDLKPLPNVIDVSSKSQEKASLLKQMESTLIQNDSGMPSLECLSFQAISTIRDADALIQSSEADSPVISSHSHLLLYLYRSLATEREDGNLGKTALDKSEEMSGPRVNSATHRIFWVQMFVAALSRGQSTSTDAPASRTETLRFENFIASNLQLVCEDLPRLYYSPEIWYSEEATQVMLAPDKRRMAGSVSSTGQETFDGMLHL</sequence>
<dbReference type="OrthoDB" id="427186at2759"/>
<keyword evidence="4" id="KW-0479">Metal-binding</keyword>
<feature type="binding site" evidence="4">
    <location>
        <position position="44"/>
    </location>
    <ligand>
        <name>Mg(2+)</name>
        <dbReference type="ChEBI" id="CHEBI:18420"/>
    </ligand>
</feature>
<feature type="compositionally biased region" description="Low complexity" evidence="5">
    <location>
        <begin position="191"/>
        <end position="204"/>
    </location>
</feature>
<evidence type="ECO:0000256" key="2">
    <source>
        <dbReference type="ARBA" id="ARBA00023134"/>
    </source>
</evidence>
<dbReference type="InterPro" id="IPR027417">
    <property type="entry name" value="P-loop_NTPase"/>
</dbReference>
<dbReference type="Proteomes" id="UP001153618">
    <property type="component" value="Unassembled WGS sequence"/>
</dbReference>
<dbReference type="SMART" id="SM00177">
    <property type="entry name" value="ARF"/>
    <property type="match status" value="1"/>
</dbReference>
<dbReference type="EMBL" id="CAJVOS010000025">
    <property type="protein sequence ID" value="CAG8111015.1"/>
    <property type="molecule type" value="Genomic_DNA"/>
</dbReference>
<feature type="binding site" evidence="3">
    <location>
        <begin position="125"/>
        <end position="128"/>
    </location>
    <ligand>
        <name>GTP</name>
        <dbReference type="ChEBI" id="CHEBI:37565"/>
    </ligand>
</feature>
<feature type="region of interest" description="Disordered" evidence="5">
    <location>
        <begin position="187"/>
        <end position="206"/>
    </location>
</feature>
<evidence type="ECO:0000313" key="6">
    <source>
        <dbReference type="EMBL" id="CAG8111015.1"/>
    </source>
</evidence>
<keyword evidence="7" id="KW-1185">Reference proteome</keyword>
<reference evidence="6" key="1">
    <citation type="submission" date="2021-07" db="EMBL/GenBank/DDBJ databases">
        <authorList>
            <person name="Branca A.L. A."/>
        </authorList>
    </citation>
    <scope>NUCLEOTIDE SEQUENCE</scope>
</reference>
<dbReference type="GO" id="GO:0003924">
    <property type="term" value="F:GTPase activity"/>
    <property type="evidence" value="ECO:0007669"/>
    <property type="project" value="InterPro"/>
</dbReference>
<evidence type="ECO:0000256" key="4">
    <source>
        <dbReference type="PIRSR" id="PIRSR606689-2"/>
    </source>
</evidence>
<keyword evidence="1 3" id="KW-0547">Nucleotide-binding</keyword>
<feature type="binding site" evidence="3">
    <location>
        <begin position="20"/>
        <end position="27"/>
    </location>
    <ligand>
        <name>GTP</name>
        <dbReference type="ChEBI" id="CHEBI:37565"/>
    </ligand>
</feature>
<evidence type="ECO:0000313" key="7">
    <source>
        <dbReference type="Proteomes" id="UP001153618"/>
    </source>
</evidence>
<evidence type="ECO:0000256" key="3">
    <source>
        <dbReference type="PIRSR" id="PIRSR606689-1"/>
    </source>
</evidence>
<name>A0A9W4HT04_PENOL</name>
<gene>
    <name evidence="6" type="ORF">POLS_LOCUS4957</name>
</gene>
<organism evidence="6 7">
    <name type="scientific">Penicillium olsonii</name>
    <dbReference type="NCBI Taxonomy" id="99116"/>
    <lineage>
        <taxon>Eukaryota</taxon>
        <taxon>Fungi</taxon>
        <taxon>Dikarya</taxon>
        <taxon>Ascomycota</taxon>
        <taxon>Pezizomycotina</taxon>
        <taxon>Eurotiomycetes</taxon>
        <taxon>Eurotiomycetidae</taxon>
        <taxon>Eurotiales</taxon>
        <taxon>Aspergillaceae</taxon>
        <taxon>Penicillium</taxon>
    </lineage>
</organism>
<dbReference type="SUPFAM" id="SSF52540">
    <property type="entry name" value="P-loop containing nucleoside triphosphate hydrolases"/>
    <property type="match status" value="1"/>
</dbReference>